<accession>A0A9W7GRC5</accession>
<evidence type="ECO:0000313" key="3">
    <source>
        <dbReference type="Proteomes" id="UP001165190"/>
    </source>
</evidence>
<evidence type="ECO:0000313" key="2">
    <source>
        <dbReference type="EMBL" id="GMI64269.1"/>
    </source>
</evidence>
<comment type="caution">
    <text evidence="2">The sequence shown here is derived from an EMBL/GenBank/DDBJ whole genome shotgun (WGS) entry which is preliminary data.</text>
</comment>
<proteinExistence type="predicted"/>
<organism evidence="2 3">
    <name type="scientific">Hibiscus trionum</name>
    <name type="common">Flower of an hour</name>
    <dbReference type="NCBI Taxonomy" id="183268"/>
    <lineage>
        <taxon>Eukaryota</taxon>
        <taxon>Viridiplantae</taxon>
        <taxon>Streptophyta</taxon>
        <taxon>Embryophyta</taxon>
        <taxon>Tracheophyta</taxon>
        <taxon>Spermatophyta</taxon>
        <taxon>Magnoliopsida</taxon>
        <taxon>eudicotyledons</taxon>
        <taxon>Gunneridae</taxon>
        <taxon>Pentapetalae</taxon>
        <taxon>rosids</taxon>
        <taxon>malvids</taxon>
        <taxon>Malvales</taxon>
        <taxon>Malvaceae</taxon>
        <taxon>Malvoideae</taxon>
        <taxon>Hibiscus</taxon>
    </lineage>
</organism>
<dbReference type="AlphaFoldDB" id="A0A9W7GRC5"/>
<feature type="region of interest" description="Disordered" evidence="1">
    <location>
        <begin position="49"/>
        <end position="85"/>
    </location>
</feature>
<dbReference type="EMBL" id="BSYR01000003">
    <property type="protein sequence ID" value="GMI64269.1"/>
    <property type="molecule type" value="Genomic_DNA"/>
</dbReference>
<name>A0A9W7GRC5_HIBTR</name>
<evidence type="ECO:0000256" key="1">
    <source>
        <dbReference type="SAM" id="MobiDB-lite"/>
    </source>
</evidence>
<keyword evidence="3" id="KW-1185">Reference proteome</keyword>
<feature type="compositionally biased region" description="Polar residues" evidence="1">
    <location>
        <begin position="49"/>
        <end position="59"/>
    </location>
</feature>
<reference evidence="2" key="1">
    <citation type="submission" date="2023-05" db="EMBL/GenBank/DDBJ databases">
        <title>Genome and transcriptome analyses reveal genes involved in the formation of fine ridges on petal epidermal cells in Hibiscus trionum.</title>
        <authorList>
            <person name="Koshimizu S."/>
            <person name="Masuda S."/>
            <person name="Ishii T."/>
            <person name="Shirasu K."/>
            <person name="Hoshino A."/>
            <person name="Arita M."/>
        </authorList>
    </citation>
    <scope>NUCLEOTIDE SEQUENCE</scope>
    <source>
        <strain evidence="2">Hamamatsu line</strain>
    </source>
</reference>
<gene>
    <name evidence="2" type="ORF">HRI_000096200</name>
</gene>
<dbReference type="Proteomes" id="UP001165190">
    <property type="component" value="Unassembled WGS sequence"/>
</dbReference>
<sequence length="85" mass="9990">MRRSRRGKEPEYELDPKIDRTYYLRNQARLLIERNNYLEERLEAMVNERQCNGADNNNPRVDADPPIDVQNDRPAPAASTTRQTC</sequence>
<protein>
    <submittedName>
        <fullName evidence="2">Uncharacterized protein</fullName>
    </submittedName>
</protein>